<dbReference type="Proteomes" id="UP001281003">
    <property type="component" value="Unassembled WGS sequence"/>
</dbReference>
<feature type="compositionally biased region" description="Polar residues" evidence="1">
    <location>
        <begin position="74"/>
        <end position="92"/>
    </location>
</feature>
<accession>A0AAE0PI25</accession>
<keyword evidence="2" id="KW-0732">Signal</keyword>
<evidence type="ECO:0000256" key="1">
    <source>
        <dbReference type="SAM" id="MobiDB-lite"/>
    </source>
</evidence>
<name>A0AAE0PI25_SORBR</name>
<comment type="caution">
    <text evidence="3">The sequence shown here is derived from an EMBL/GenBank/DDBJ whole genome shotgun (WGS) entry which is preliminary data.</text>
</comment>
<organism evidence="3 4">
    <name type="scientific">Sordaria brevicollis</name>
    <dbReference type="NCBI Taxonomy" id="83679"/>
    <lineage>
        <taxon>Eukaryota</taxon>
        <taxon>Fungi</taxon>
        <taxon>Dikarya</taxon>
        <taxon>Ascomycota</taxon>
        <taxon>Pezizomycotina</taxon>
        <taxon>Sordariomycetes</taxon>
        <taxon>Sordariomycetidae</taxon>
        <taxon>Sordariales</taxon>
        <taxon>Sordariaceae</taxon>
        <taxon>Sordaria</taxon>
    </lineage>
</organism>
<feature type="signal peptide" evidence="2">
    <location>
        <begin position="1"/>
        <end position="15"/>
    </location>
</feature>
<sequence>MHPLTLLLATLTVTALPLPLPLNINLGAYSPAMVVGDGAISFEDAKEGAGAGAGEGGEAAGGTPRAENLIHTLQGGSSNQASRGITSSKNIA</sequence>
<evidence type="ECO:0000313" key="3">
    <source>
        <dbReference type="EMBL" id="KAK3400324.1"/>
    </source>
</evidence>
<protein>
    <submittedName>
        <fullName evidence="3">Uncharacterized protein</fullName>
    </submittedName>
</protein>
<evidence type="ECO:0000256" key="2">
    <source>
        <dbReference type="SAM" id="SignalP"/>
    </source>
</evidence>
<evidence type="ECO:0000313" key="4">
    <source>
        <dbReference type="Proteomes" id="UP001281003"/>
    </source>
</evidence>
<dbReference type="AlphaFoldDB" id="A0AAE0PI25"/>
<dbReference type="EMBL" id="JAUTDP010000004">
    <property type="protein sequence ID" value="KAK3400324.1"/>
    <property type="molecule type" value="Genomic_DNA"/>
</dbReference>
<feature type="region of interest" description="Disordered" evidence="1">
    <location>
        <begin position="47"/>
        <end position="92"/>
    </location>
</feature>
<keyword evidence="4" id="KW-1185">Reference proteome</keyword>
<reference evidence="3" key="1">
    <citation type="journal article" date="2023" name="Mol. Phylogenet. Evol.">
        <title>Genome-scale phylogeny and comparative genomics of the fungal order Sordariales.</title>
        <authorList>
            <person name="Hensen N."/>
            <person name="Bonometti L."/>
            <person name="Westerberg I."/>
            <person name="Brannstrom I.O."/>
            <person name="Guillou S."/>
            <person name="Cros-Aarteil S."/>
            <person name="Calhoun S."/>
            <person name="Haridas S."/>
            <person name="Kuo A."/>
            <person name="Mondo S."/>
            <person name="Pangilinan J."/>
            <person name="Riley R."/>
            <person name="LaButti K."/>
            <person name="Andreopoulos B."/>
            <person name="Lipzen A."/>
            <person name="Chen C."/>
            <person name="Yan M."/>
            <person name="Daum C."/>
            <person name="Ng V."/>
            <person name="Clum A."/>
            <person name="Steindorff A."/>
            <person name="Ohm R.A."/>
            <person name="Martin F."/>
            <person name="Silar P."/>
            <person name="Natvig D.O."/>
            <person name="Lalanne C."/>
            <person name="Gautier V."/>
            <person name="Ament-Velasquez S.L."/>
            <person name="Kruys A."/>
            <person name="Hutchinson M.I."/>
            <person name="Powell A.J."/>
            <person name="Barry K."/>
            <person name="Miller A.N."/>
            <person name="Grigoriev I.V."/>
            <person name="Debuchy R."/>
            <person name="Gladieux P."/>
            <person name="Hiltunen Thoren M."/>
            <person name="Johannesson H."/>
        </authorList>
    </citation>
    <scope>NUCLEOTIDE SEQUENCE</scope>
    <source>
        <strain evidence="3">FGSC 1904</strain>
    </source>
</reference>
<gene>
    <name evidence="3" type="ORF">B0T20DRAFT_478173</name>
</gene>
<reference evidence="3" key="2">
    <citation type="submission" date="2023-07" db="EMBL/GenBank/DDBJ databases">
        <authorList>
            <consortium name="Lawrence Berkeley National Laboratory"/>
            <person name="Haridas S."/>
            <person name="Hensen N."/>
            <person name="Bonometti L."/>
            <person name="Westerberg I."/>
            <person name="Brannstrom I.O."/>
            <person name="Guillou S."/>
            <person name="Cros-Aarteil S."/>
            <person name="Calhoun S."/>
            <person name="Kuo A."/>
            <person name="Mondo S."/>
            <person name="Pangilinan J."/>
            <person name="Riley R."/>
            <person name="LaButti K."/>
            <person name="Andreopoulos B."/>
            <person name="Lipzen A."/>
            <person name="Chen C."/>
            <person name="Yanf M."/>
            <person name="Daum C."/>
            <person name="Ng V."/>
            <person name="Clum A."/>
            <person name="Steindorff A."/>
            <person name="Ohm R."/>
            <person name="Martin F."/>
            <person name="Silar P."/>
            <person name="Natvig D."/>
            <person name="Lalanne C."/>
            <person name="Gautier V."/>
            <person name="Ament-velasquez S.L."/>
            <person name="Kruys A."/>
            <person name="Hutchinson M.I."/>
            <person name="Powell A.J."/>
            <person name="Barry K."/>
            <person name="Miller A.N."/>
            <person name="Grigoriev I.V."/>
            <person name="Debuchy R."/>
            <person name="Gladieux P."/>
            <person name="Thoren M.H."/>
            <person name="Johannesson H."/>
        </authorList>
    </citation>
    <scope>NUCLEOTIDE SEQUENCE</scope>
    <source>
        <strain evidence="3">FGSC 1904</strain>
    </source>
</reference>
<feature type="chain" id="PRO_5042238585" evidence="2">
    <location>
        <begin position="16"/>
        <end position="92"/>
    </location>
</feature>
<feature type="compositionally biased region" description="Gly residues" evidence="1">
    <location>
        <begin position="49"/>
        <end position="60"/>
    </location>
</feature>
<proteinExistence type="predicted"/>